<accession>A0A517QG26</accession>
<dbReference type="EMBL" id="CP037421">
    <property type="protein sequence ID" value="QDT30592.1"/>
    <property type="molecule type" value="Genomic_DNA"/>
</dbReference>
<accession>A0A518AG05</accession>
<reference evidence="1 2" key="1">
    <citation type="submission" date="2019-03" db="EMBL/GenBank/DDBJ databases">
        <title>Deep-cultivation of Planctomycetes and their phenomic and genomic characterization uncovers novel biology.</title>
        <authorList>
            <person name="Wiegand S."/>
            <person name="Jogler M."/>
            <person name="Boedeker C."/>
            <person name="Pinto D."/>
            <person name="Vollmers J."/>
            <person name="Rivas-Marin E."/>
            <person name="Kohn T."/>
            <person name="Peeters S.H."/>
            <person name="Heuer A."/>
            <person name="Rast P."/>
            <person name="Oberbeckmann S."/>
            <person name="Bunk B."/>
            <person name="Jeske O."/>
            <person name="Meyerdierks A."/>
            <person name="Storesund J.E."/>
            <person name="Kallscheuer N."/>
            <person name="Luecker S."/>
            <person name="Lage O.M."/>
            <person name="Pohl T."/>
            <person name="Merkel B.J."/>
            <person name="Hornburger P."/>
            <person name="Mueller R.-W."/>
            <person name="Bruemmer F."/>
            <person name="Labrenz M."/>
            <person name="Spormann A.M."/>
            <person name="Op den Camp H."/>
            <person name="Overmann J."/>
            <person name="Amann R."/>
            <person name="Jetten M.S.M."/>
            <person name="Mascher T."/>
            <person name="Medema M.H."/>
            <person name="Devos D.P."/>
            <person name="Kaster A.-K."/>
            <person name="Ovreas L."/>
            <person name="Rohde M."/>
            <person name="Galperin M.Y."/>
            <person name="Jogler C."/>
        </authorList>
    </citation>
    <scope>NUCLEOTIDE SEQUENCE [LARGE SCALE GENOMIC DNA]</scope>
    <source>
        <strain evidence="1 2">Enr10</strain>
    </source>
</reference>
<protein>
    <submittedName>
        <fullName evidence="1">Uncharacterized protein</fullName>
    </submittedName>
</protein>
<evidence type="ECO:0000313" key="2">
    <source>
        <dbReference type="Proteomes" id="UP000315647"/>
    </source>
</evidence>
<proteinExistence type="predicted"/>
<dbReference type="AlphaFoldDB" id="A0A518AG05"/>
<sequence length="99" mass="11493">MITQVSLFSWGNVPPFYRPSSVLRKQLARELDLTALLPLQAYVLFVQHVVEMQRFLIHPTLKKPECGNHLYLRGGKGFNLFSWTKFDLLSEMDLQNSLL</sequence>
<evidence type="ECO:0000313" key="1">
    <source>
        <dbReference type="EMBL" id="QDT30592.1"/>
    </source>
</evidence>
<name>A0A518AG05_9PLAN</name>
<keyword evidence="2" id="KW-1185">Reference proteome</keyword>
<organism evidence="1 2">
    <name type="scientific">Gimesia panareensis</name>
    <dbReference type="NCBI Taxonomy" id="2527978"/>
    <lineage>
        <taxon>Bacteria</taxon>
        <taxon>Pseudomonadati</taxon>
        <taxon>Planctomycetota</taxon>
        <taxon>Planctomycetia</taxon>
        <taxon>Planctomycetales</taxon>
        <taxon>Planctomycetaceae</taxon>
        <taxon>Gimesia</taxon>
    </lineage>
</organism>
<gene>
    <name evidence="1" type="ORF">Enr10x_59600</name>
</gene>
<dbReference type="Proteomes" id="UP000315647">
    <property type="component" value="Chromosome"/>
</dbReference>